<evidence type="ECO:0000313" key="11">
    <source>
        <dbReference type="RefSeq" id="XP_031564286.1"/>
    </source>
</evidence>
<feature type="transmembrane region" description="Helical" evidence="7">
    <location>
        <begin position="165"/>
        <end position="192"/>
    </location>
</feature>
<dbReference type="InParanoid" id="A0A6P8IAQ2"/>
<dbReference type="RefSeq" id="XP_031564286.1">
    <property type="nucleotide sequence ID" value="XM_031708426.1"/>
</dbReference>
<evidence type="ECO:0000256" key="3">
    <source>
        <dbReference type="ARBA" id="ARBA00022692"/>
    </source>
</evidence>
<feature type="compositionally biased region" description="Polar residues" evidence="8">
    <location>
        <begin position="342"/>
        <end position="354"/>
    </location>
</feature>
<dbReference type="AlphaFoldDB" id="A0A6P8IAQ2"/>
<dbReference type="EC" id="2.3.1.225" evidence="7"/>
<evidence type="ECO:0000256" key="7">
    <source>
        <dbReference type="RuleBase" id="RU079119"/>
    </source>
</evidence>
<dbReference type="PROSITE" id="PS50216">
    <property type="entry name" value="DHHC"/>
    <property type="match status" value="1"/>
</dbReference>
<keyword evidence="2 7" id="KW-0808">Transferase</keyword>
<feature type="transmembrane region" description="Helical" evidence="7">
    <location>
        <begin position="204"/>
        <end position="227"/>
    </location>
</feature>
<reference evidence="11" key="1">
    <citation type="submission" date="2025-08" db="UniProtKB">
        <authorList>
            <consortium name="RefSeq"/>
        </authorList>
    </citation>
    <scope>IDENTIFICATION</scope>
    <source>
        <tissue evidence="11">Tentacle</tissue>
    </source>
</reference>
<dbReference type="Proteomes" id="UP000515163">
    <property type="component" value="Unplaced"/>
</dbReference>
<comment type="domain">
    <text evidence="7">The DHHC domain is required for palmitoyltransferase activity.</text>
</comment>
<feature type="domain" description="Palmitoyltransferase DHHC" evidence="9">
    <location>
        <begin position="121"/>
        <end position="239"/>
    </location>
</feature>
<feature type="region of interest" description="Disordered" evidence="8">
    <location>
        <begin position="308"/>
        <end position="356"/>
    </location>
</feature>
<comment type="catalytic activity">
    <reaction evidence="7">
        <text>L-cysteinyl-[protein] + hexadecanoyl-CoA = S-hexadecanoyl-L-cysteinyl-[protein] + CoA</text>
        <dbReference type="Rhea" id="RHEA:36683"/>
        <dbReference type="Rhea" id="RHEA-COMP:10131"/>
        <dbReference type="Rhea" id="RHEA-COMP:11032"/>
        <dbReference type="ChEBI" id="CHEBI:29950"/>
        <dbReference type="ChEBI" id="CHEBI:57287"/>
        <dbReference type="ChEBI" id="CHEBI:57379"/>
        <dbReference type="ChEBI" id="CHEBI:74151"/>
        <dbReference type="EC" id="2.3.1.225"/>
    </reaction>
</comment>
<evidence type="ECO:0000256" key="8">
    <source>
        <dbReference type="SAM" id="MobiDB-lite"/>
    </source>
</evidence>
<evidence type="ECO:0000256" key="4">
    <source>
        <dbReference type="ARBA" id="ARBA00022989"/>
    </source>
</evidence>
<dbReference type="KEGG" id="aten:116299705"/>
<evidence type="ECO:0000256" key="6">
    <source>
        <dbReference type="ARBA" id="ARBA00023315"/>
    </source>
</evidence>
<dbReference type="GO" id="GO:0016020">
    <property type="term" value="C:membrane"/>
    <property type="evidence" value="ECO:0007669"/>
    <property type="project" value="UniProtKB-SubCell"/>
</dbReference>
<dbReference type="InterPro" id="IPR039859">
    <property type="entry name" value="PFA4/ZDH16/20/ERF2-like"/>
</dbReference>
<keyword evidence="10" id="KW-1185">Reference proteome</keyword>
<dbReference type="FunCoup" id="A0A6P8IAQ2">
    <property type="interactions" value="1843"/>
</dbReference>
<comment type="similarity">
    <text evidence="7">Belongs to the DHHC palmitoyltransferase family.</text>
</comment>
<feature type="transmembrane region" description="Helical" evidence="7">
    <location>
        <begin position="14"/>
        <end position="38"/>
    </location>
</feature>
<evidence type="ECO:0000259" key="9">
    <source>
        <dbReference type="Pfam" id="PF01529"/>
    </source>
</evidence>
<dbReference type="GO" id="GO:0019706">
    <property type="term" value="F:protein-cysteine S-palmitoyltransferase activity"/>
    <property type="evidence" value="ECO:0007669"/>
    <property type="project" value="UniProtKB-EC"/>
</dbReference>
<comment type="subcellular location">
    <subcellularLocation>
        <location evidence="1">Membrane</location>
        <topology evidence="1">Multi-pass membrane protein</topology>
    </subcellularLocation>
</comment>
<accession>A0A6P8IAQ2</accession>
<evidence type="ECO:0000256" key="1">
    <source>
        <dbReference type="ARBA" id="ARBA00004141"/>
    </source>
</evidence>
<dbReference type="OrthoDB" id="9909019at2759"/>
<evidence type="ECO:0000256" key="5">
    <source>
        <dbReference type="ARBA" id="ARBA00023136"/>
    </source>
</evidence>
<evidence type="ECO:0000313" key="10">
    <source>
        <dbReference type="Proteomes" id="UP000515163"/>
    </source>
</evidence>
<dbReference type="InterPro" id="IPR001594">
    <property type="entry name" value="Palmitoyltrfase_DHHC"/>
</dbReference>
<protein>
    <recommendedName>
        <fullName evidence="7">Palmitoyltransferase</fullName>
        <ecNumber evidence="7">2.3.1.225</ecNumber>
    </recommendedName>
</protein>
<keyword evidence="4 7" id="KW-1133">Transmembrane helix</keyword>
<organism evidence="10 11">
    <name type="scientific">Actinia tenebrosa</name>
    <name type="common">Australian red waratah sea anemone</name>
    <dbReference type="NCBI Taxonomy" id="6105"/>
    <lineage>
        <taxon>Eukaryota</taxon>
        <taxon>Metazoa</taxon>
        <taxon>Cnidaria</taxon>
        <taxon>Anthozoa</taxon>
        <taxon>Hexacorallia</taxon>
        <taxon>Actiniaria</taxon>
        <taxon>Actiniidae</taxon>
        <taxon>Actinia</taxon>
    </lineage>
</organism>
<evidence type="ECO:0000256" key="2">
    <source>
        <dbReference type="ARBA" id="ARBA00022679"/>
    </source>
</evidence>
<name>A0A6P8IAQ2_ACTTE</name>
<dbReference type="GeneID" id="116299705"/>
<keyword evidence="3 7" id="KW-0812">Transmembrane</keyword>
<keyword evidence="6 7" id="KW-0012">Acyltransferase</keyword>
<feature type="transmembrane region" description="Helical" evidence="7">
    <location>
        <begin position="50"/>
        <end position="68"/>
    </location>
</feature>
<proteinExistence type="inferred from homology"/>
<dbReference type="Pfam" id="PF01529">
    <property type="entry name" value="DHHC"/>
    <property type="match status" value="1"/>
</dbReference>
<keyword evidence="5 7" id="KW-0472">Membrane</keyword>
<sequence>MAFGGKVLGCLVRFFQWIPVVFINSVIVWSYYAYVFILCFESVKSNVEKAMYLIFYHPFFLMLMVSYWRTILTDIKSPPSQFSLSEADKEKIENGENAKEILERFSSKLPTCTRTMSGGVRYCDICNQIKPDRCHHCSMCRKCVLKMDHHCPWVNNCVCYFNYKFFILFLFYAILYTLYVTATVTKYFLAFWNNTLEGDGKLHILFLFFVAIMFCISLWSLFGYHVYLTTVNKTTLESFRVPYFINGPDKKGFNLGSAIKNVEQVFGTNRLLWFLPIKTSLGDGVRFPLNHRPESDRLLSDRERWMEEGELDTPNEQASDSEKMDESTETIGVRTPELSEINEMQPTVSVSQNVRPDVLEVSMKPQNEGTTL</sequence>
<dbReference type="PANTHER" id="PTHR12246">
    <property type="entry name" value="PALMITOYLTRANSFERASE ZDHHC16"/>
    <property type="match status" value="1"/>
</dbReference>
<gene>
    <name evidence="11" type="primary">LOC116299705</name>
</gene>